<dbReference type="Proteomes" id="UP001168821">
    <property type="component" value="Unassembled WGS sequence"/>
</dbReference>
<sequence>MKKILKLVAYSRKLENSTTKESTNLIPQTPPPLQPAQPPRPPTHPIVRHFRPFLPVVKTLSRSASARFRRAMCPQIRLSCRYPASESASRRSPPPQNALFTCSESHVGAAAAVKMDTSNFFRRR</sequence>
<accession>A0AA38IGT6</accession>
<comment type="caution">
    <text evidence="2">The sequence shown here is derived from an EMBL/GenBank/DDBJ whole genome shotgun (WGS) entry which is preliminary data.</text>
</comment>
<protein>
    <submittedName>
        <fullName evidence="2">Uncharacterized protein</fullName>
    </submittedName>
</protein>
<dbReference type="EMBL" id="JALNTZ010000004">
    <property type="protein sequence ID" value="KAJ3653639.1"/>
    <property type="molecule type" value="Genomic_DNA"/>
</dbReference>
<gene>
    <name evidence="2" type="ORF">Zmor_012879</name>
</gene>
<feature type="compositionally biased region" description="Pro residues" evidence="1">
    <location>
        <begin position="28"/>
        <end position="44"/>
    </location>
</feature>
<proteinExistence type="predicted"/>
<organism evidence="2 3">
    <name type="scientific">Zophobas morio</name>
    <dbReference type="NCBI Taxonomy" id="2755281"/>
    <lineage>
        <taxon>Eukaryota</taxon>
        <taxon>Metazoa</taxon>
        <taxon>Ecdysozoa</taxon>
        <taxon>Arthropoda</taxon>
        <taxon>Hexapoda</taxon>
        <taxon>Insecta</taxon>
        <taxon>Pterygota</taxon>
        <taxon>Neoptera</taxon>
        <taxon>Endopterygota</taxon>
        <taxon>Coleoptera</taxon>
        <taxon>Polyphaga</taxon>
        <taxon>Cucujiformia</taxon>
        <taxon>Tenebrionidae</taxon>
        <taxon>Zophobas</taxon>
    </lineage>
</organism>
<evidence type="ECO:0000313" key="2">
    <source>
        <dbReference type="EMBL" id="KAJ3653639.1"/>
    </source>
</evidence>
<feature type="region of interest" description="Disordered" evidence="1">
    <location>
        <begin position="15"/>
        <end position="46"/>
    </location>
</feature>
<evidence type="ECO:0000256" key="1">
    <source>
        <dbReference type="SAM" id="MobiDB-lite"/>
    </source>
</evidence>
<name>A0AA38IGT6_9CUCU</name>
<keyword evidence="3" id="KW-1185">Reference proteome</keyword>
<feature type="compositionally biased region" description="Polar residues" evidence="1">
    <location>
        <begin position="16"/>
        <end position="26"/>
    </location>
</feature>
<reference evidence="2" key="1">
    <citation type="journal article" date="2023" name="G3 (Bethesda)">
        <title>Whole genome assemblies of Zophobas morio and Tenebrio molitor.</title>
        <authorList>
            <person name="Kaur S."/>
            <person name="Stinson S.A."/>
            <person name="diCenzo G.C."/>
        </authorList>
    </citation>
    <scope>NUCLEOTIDE SEQUENCE</scope>
    <source>
        <strain evidence="2">QUZm001</strain>
    </source>
</reference>
<evidence type="ECO:0000313" key="3">
    <source>
        <dbReference type="Proteomes" id="UP001168821"/>
    </source>
</evidence>
<dbReference type="AlphaFoldDB" id="A0AA38IGT6"/>